<proteinExistence type="predicted"/>
<protein>
    <submittedName>
        <fullName evidence="1">Uncharacterized protein</fullName>
    </submittedName>
</protein>
<sequence>MVKCSRCDGEGFVEFEEDGRYYRDVCYHCGTTGSVDDEVDLSDRLSYIAVDMATKYVAEMKRNRDQNGPEDWAFCAAENMLTEAEYTNGHIMDQSHIMREELSKLSEAARYALVDLIDGLNKRHIPMGPDTIPVRVECLPSYNVEAPMCAELEFDNDSDIPF</sequence>
<evidence type="ECO:0000313" key="1">
    <source>
        <dbReference type="EMBL" id="CAB4196675.1"/>
    </source>
</evidence>
<gene>
    <name evidence="1" type="ORF">UFOVP1290_195</name>
</gene>
<accession>A0A6J5RWP2</accession>
<name>A0A6J5RWP2_9CAUD</name>
<reference evidence="1" key="1">
    <citation type="submission" date="2020-05" db="EMBL/GenBank/DDBJ databases">
        <authorList>
            <person name="Chiriac C."/>
            <person name="Salcher M."/>
            <person name="Ghai R."/>
            <person name="Kavagutti S V."/>
        </authorList>
    </citation>
    <scope>NUCLEOTIDE SEQUENCE</scope>
</reference>
<organism evidence="1">
    <name type="scientific">uncultured Caudovirales phage</name>
    <dbReference type="NCBI Taxonomy" id="2100421"/>
    <lineage>
        <taxon>Viruses</taxon>
        <taxon>Duplodnaviria</taxon>
        <taxon>Heunggongvirae</taxon>
        <taxon>Uroviricota</taxon>
        <taxon>Caudoviricetes</taxon>
        <taxon>Peduoviridae</taxon>
        <taxon>Maltschvirus</taxon>
        <taxon>Maltschvirus maltsch</taxon>
    </lineage>
</organism>
<dbReference type="EMBL" id="LR797252">
    <property type="protein sequence ID" value="CAB4196675.1"/>
    <property type="molecule type" value="Genomic_DNA"/>
</dbReference>